<dbReference type="GO" id="GO:0005829">
    <property type="term" value="C:cytosol"/>
    <property type="evidence" value="ECO:0007669"/>
    <property type="project" value="TreeGrafter"/>
</dbReference>
<name>A0A177TIY1_9BASI</name>
<comment type="subunit">
    <text evidence="4 14">Homooctamer.</text>
</comment>
<dbReference type="PROSITE" id="PS00169">
    <property type="entry name" value="D_ALA_DEHYDRATASE"/>
    <property type="match status" value="1"/>
</dbReference>
<evidence type="ECO:0000256" key="10">
    <source>
        <dbReference type="ARBA" id="ARBA00023239"/>
    </source>
</evidence>
<keyword evidence="11 14" id="KW-0627">Porphyrin biosynthesis</keyword>
<dbReference type="SMR" id="A0A177TIY1"/>
<keyword evidence="17" id="KW-1185">Reference proteome</keyword>
<evidence type="ECO:0000313" key="16">
    <source>
        <dbReference type="EMBL" id="KAE8242765.1"/>
    </source>
</evidence>
<dbReference type="EC" id="4.2.1.24" evidence="5 14"/>
<organism evidence="16 17">
    <name type="scientific">Tilletia indica</name>
    <dbReference type="NCBI Taxonomy" id="43049"/>
    <lineage>
        <taxon>Eukaryota</taxon>
        <taxon>Fungi</taxon>
        <taxon>Dikarya</taxon>
        <taxon>Basidiomycota</taxon>
        <taxon>Ustilaginomycotina</taxon>
        <taxon>Exobasidiomycetes</taxon>
        <taxon>Tilletiales</taxon>
        <taxon>Tilletiaceae</taxon>
        <taxon>Tilletia</taxon>
    </lineage>
</organism>
<evidence type="ECO:0000256" key="12">
    <source>
        <dbReference type="ARBA" id="ARBA00025628"/>
    </source>
</evidence>
<evidence type="ECO:0000256" key="5">
    <source>
        <dbReference type="ARBA" id="ARBA00012053"/>
    </source>
</evidence>
<evidence type="ECO:0000256" key="6">
    <source>
        <dbReference type="ARBA" id="ARBA00020771"/>
    </source>
</evidence>
<dbReference type="Pfam" id="PF00490">
    <property type="entry name" value="ALAD"/>
    <property type="match status" value="1"/>
</dbReference>
<gene>
    <name evidence="16" type="ORF">A4X13_0g7022</name>
</gene>
<comment type="similarity">
    <text evidence="3 15">Belongs to the ALAD family.</text>
</comment>
<dbReference type="OrthoDB" id="1530at2759"/>
<dbReference type="UniPathway" id="UPA00251">
    <property type="reaction ID" value="UER00318"/>
</dbReference>
<dbReference type="SMART" id="SM01004">
    <property type="entry name" value="ALAD"/>
    <property type="match status" value="1"/>
</dbReference>
<keyword evidence="10 14" id="KW-0456">Lyase</keyword>
<evidence type="ECO:0000256" key="8">
    <source>
        <dbReference type="ARBA" id="ARBA00022833"/>
    </source>
</evidence>
<evidence type="ECO:0000256" key="13">
    <source>
        <dbReference type="ARBA" id="ARBA00047651"/>
    </source>
</evidence>
<evidence type="ECO:0000256" key="9">
    <source>
        <dbReference type="ARBA" id="ARBA00023133"/>
    </source>
</evidence>
<comment type="cofactor">
    <cofactor evidence="1">
        <name>Zn(2+)</name>
        <dbReference type="ChEBI" id="CHEBI:29105"/>
    </cofactor>
</comment>
<keyword evidence="8" id="KW-0862">Zinc</keyword>
<proteinExistence type="inferred from homology"/>
<dbReference type="InterPro" id="IPR001731">
    <property type="entry name" value="ALAD"/>
</dbReference>
<dbReference type="PRINTS" id="PR00144">
    <property type="entry name" value="DALDHYDRTASE"/>
</dbReference>
<protein>
    <recommendedName>
        <fullName evidence="6 14">Delta-aminolevulinic acid dehydratase</fullName>
        <ecNumber evidence="5 14">4.2.1.24</ecNumber>
    </recommendedName>
</protein>
<evidence type="ECO:0000256" key="7">
    <source>
        <dbReference type="ARBA" id="ARBA00022723"/>
    </source>
</evidence>
<dbReference type="PANTHER" id="PTHR11458:SF0">
    <property type="entry name" value="DELTA-AMINOLEVULINIC ACID DEHYDRATASE"/>
    <property type="match status" value="1"/>
</dbReference>
<evidence type="ECO:0000256" key="4">
    <source>
        <dbReference type="ARBA" id="ARBA00011823"/>
    </source>
</evidence>
<dbReference type="Proteomes" id="UP000077521">
    <property type="component" value="Unassembled WGS sequence"/>
</dbReference>
<comment type="function">
    <text evidence="12">Catalyzes an early step in the biosynthesis of tetrapyrroles. Binds two molecules of 5-aminolevulinate per subunit, each at a distinct site, and catalyzes their condensation to form porphobilinogen.</text>
</comment>
<sequence>MEQTAFLHASYAHPLTRSLQSQSRALTKDMFMYPIFITDDPDASIELASMPGQRRWGVNKLEEFLGPLVRKGLKSVILFGVPTKAPKDDKGSLADDPSTPVILALQKLRVLFPNLYLATDVCLCEYTSHGHCGVLNEDGTINNAPSIERLAEVAVAYAKAGAHCVAPSDMMDGRVGAIKRALIKEGLASRTTLMAYSAKFASSLYGPFRDAVDSAPSFGDRRCYQLPPHARGLARRAITRDLAEGADIIMVKPGLPYLDILAEARSELAKDVPLAVYQVSGEFAMIHAGAKAGVYELRRMAEETAQSMVRAGATLLLTYFTPDFLDWLDDPREA</sequence>
<evidence type="ECO:0000256" key="3">
    <source>
        <dbReference type="ARBA" id="ARBA00008055"/>
    </source>
</evidence>
<evidence type="ECO:0000256" key="1">
    <source>
        <dbReference type="ARBA" id="ARBA00001947"/>
    </source>
</evidence>
<dbReference type="InterPro" id="IPR013785">
    <property type="entry name" value="Aldolase_TIM"/>
</dbReference>
<evidence type="ECO:0000313" key="17">
    <source>
        <dbReference type="Proteomes" id="UP000077521"/>
    </source>
</evidence>
<comment type="catalytic activity">
    <reaction evidence="13 14">
        <text>2 5-aminolevulinate = porphobilinogen + 2 H2O + H(+)</text>
        <dbReference type="Rhea" id="RHEA:24064"/>
        <dbReference type="ChEBI" id="CHEBI:15377"/>
        <dbReference type="ChEBI" id="CHEBI:15378"/>
        <dbReference type="ChEBI" id="CHEBI:58126"/>
        <dbReference type="ChEBI" id="CHEBI:356416"/>
        <dbReference type="EC" id="4.2.1.24"/>
    </reaction>
</comment>
<dbReference type="Gene3D" id="3.20.20.70">
    <property type="entry name" value="Aldolase class I"/>
    <property type="match status" value="1"/>
</dbReference>
<keyword evidence="9" id="KW-0350">Heme biosynthesis</keyword>
<keyword evidence="7" id="KW-0479">Metal-binding</keyword>
<dbReference type="NCBIfam" id="NF006762">
    <property type="entry name" value="PRK09283.1"/>
    <property type="match status" value="1"/>
</dbReference>
<comment type="caution">
    <text evidence="16">The sequence shown here is derived from an EMBL/GenBank/DDBJ whole genome shotgun (WGS) entry which is preliminary data.</text>
</comment>
<dbReference type="CDD" id="cd04824">
    <property type="entry name" value="eu_ALAD_PBGS_cysteine_rich"/>
    <property type="match status" value="1"/>
</dbReference>
<dbReference type="GO" id="GO:0008270">
    <property type="term" value="F:zinc ion binding"/>
    <property type="evidence" value="ECO:0007669"/>
    <property type="project" value="TreeGrafter"/>
</dbReference>
<dbReference type="AlphaFoldDB" id="A0A177TIY1"/>
<dbReference type="GO" id="GO:0006782">
    <property type="term" value="P:protoporphyrinogen IX biosynthetic process"/>
    <property type="evidence" value="ECO:0007669"/>
    <property type="project" value="UniProtKB-UniPathway"/>
</dbReference>
<dbReference type="GO" id="GO:0004655">
    <property type="term" value="F:porphobilinogen synthase activity"/>
    <property type="evidence" value="ECO:0007669"/>
    <property type="project" value="UniProtKB-EC"/>
</dbReference>
<dbReference type="PANTHER" id="PTHR11458">
    <property type="entry name" value="DELTA-AMINOLEVULINIC ACID DEHYDRATASE"/>
    <property type="match status" value="1"/>
</dbReference>
<reference evidence="16" key="1">
    <citation type="submission" date="2016-04" db="EMBL/GenBank/DDBJ databases">
        <authorList>
            <person name="Nguyen H.D."/>
            <person name="Samba Siva P."/>
            <person name="Cullis J."/>
            <person name="Levesque C.A."/>
            <person name="Hambleton S."/>
        </authorList>
    </citation>
    <scope>NUCLEOTIDE SEQUENCE</scope>
    <source>
        <strain evidence="16">DAOMC 236416</strain>
    </source>
</reference>
<reference evidence="16" key="2">
    <citation type="journal article" date="2019" name="IMA Fungus">
        <title>Genome sequencing and comparison of five Tilletia species to identify candidate genes for the detection of regulated species infecting wheat.</title>
        <authorList>
            <person name="Nguyen H.D.T."/>
            <person name="Sultana T."/>
            <person name="Kesanakurti P."/>
            <person name="Hambleton S."/>
        </authorList>
    </citation>
    <scope>NUCLEOTIDE SEQUENCE</scope>
    <source>
        <strain evidence="16">DAOMC 236416</strain>
    </source>
</reference>
<dbReference type="EMBL" id="LWDF02000770">
    <property type="protein sequence ID" value="KAE8242765.1"/>
    <property type="molecule type" value="Genomic_DNA"/>
</dbReference>
<evidence type="ECO:0000256" key="11">
    <source>
        <dbReference type="ARBA" id="ARBA00023244"/>
    </source>
</evidence>
<evidence type="ECO:0000256" key="2">
    <source>
        <dbReference type="ARBA" id="ARBA00004694"/>
    </source>
</evidence>
<dbReference type="FunFam" id="3.20.20.70:FF:000048">
    <property type="entry name" value="Delta-aminolevulinic acid dehydratase"/>
    <property type="match status" value="1"/>
</dbReference>
<dbReference type="PIRSF" id="PIRSF001415">
    <property type="entry name" value="Porphbilin_synth"/>
    <property type="match status" value="1"/>
</dbReference>
<comment type="pathway">
    <text evidence="2">Porphyrin-containing compound metabolism; protoporphyrin-IX biosynthesis; coproporphyrinogen-III from 5-aminolevulinate: step 1/4.</text>
</comment>
<evidence type="ECO:0000256" key="14">
    <source>
        <dbReference type="RuleBase" id="RU000515"/>
    </source>
</evidence>
<dbReference type="InterPro" id="IPR030656">
    <property type="entry name" value="ALAD_AS"/>
</dbReference>
<dbReference type="SUPFAM" id="SSF51569">
    <property type="entry name" value="Aldolase"/>
    <property type="match status" value="1"/>
</dbReference>
<accession>A0A177TIY1</accession>
<evidence type="ECO:0000256" key="15">
    <source>
        <dbReference type="RuleBase" id="RU004161"/>
    </source>
</evidence>